<evidence type="ECO:0000313" key="5">
    <source>
        <dbReference type="Proteomes" id="UP000501235"/>
    </source>
</evidence>
<dbReference type="EMBL" id="MN270974">
    <property type="protein sequence ID" value="QIM07826.1"/>
    <property type="molecule type" value="Genomic_DNA"/>
</dbReference>
<dbReference type="Proteomes" id="UP000500690">
    <property type="component" value="Segment"/>
</dbReference>
<proteinExistence type="predicted"/>
<name>A0A6G8EV64_ASF</name>
<reference evidence="4 5" key="1">
    <citation type="journal article" date="2020" name="Transbound. Emerg. Dis.">
        <title>The evolution of African swine fever virus in Sardinia (1978 to 2014) as revealed by whole genome sequencing and comparative analysis.</title>
        <authorList>
            <person name="Torresi C."/>
            <person name="Fiori M."/>
            <person name="Bertolotti L."/>
            <person name="Floris M."/>
            <person name="Colitti B."/>
            <person name="Giammarioli M."/>
            <person name="Dei Giudici S."/>
            <person name="Oggiano A."/>
            <person name="Malmberg M."/>
            <person name="De Mia G.M."/>
            <person name="Belak S."/>
            <person name="Granberg F."/>
        </authorList>
    </citation>
    <scope>NUCLEOTIDE SEQUENCE [LARGE SCALE GENOMIC DNA]</scope>
    <source>
        <strain evidence="3">141/Nu/1990</strain>
        <strain evidence="2">57/Ca/1979</strain>
    </source>
</reference>
<keyword evidence="1" id="KW-0472">Membrane</keyword>
<protein>
    <submittedName>
        <fullName evidence="3">PMGF 110-11L</fullName>
    </submittedName>
</protein>
<organism evidence="3 5">
    <name type="scientific">African swine fever virus</name>
    <name type="common">ASFV</name>
    <dbReference type="NCBI Taxonomy" id="10497"/>
    <lineage>
        <taxon>Viruses</taxon>
        <taxon>Varidnaviria</taxon>
        <taxon>Bamfordvirae</taxon>
        <taxon>Nucleocytoviricota</taxon>
        <taxon>Pokkesviricetes</taxon>
        <taxon>Asfuvirales</taxon>
        <taxon>Asfarviridae</taxon>
        <taxon>Asfivirus</taxon>
        <taxon>Asfivirus haemorrhagiae</taxon>
    </lineage>
</organism>
<keyword evidence="1" id="KW-1133">Transmembrane helix</keyword>
<feature type="transmembrane region" description="Helical" evidence="1">
    <location>
        <begin position="128"/>
        <end position="145"/>
    </location>
</feature>
<organismHost>
    <name type="scientific">Potamochoerus larvatus</name>
    <name type="common">Bushpig</name>
    <dbReference type="NCBI Taxonomy" id="273792"/>
</organismHost>
<evidence type="ECO:0000313" key="3">
    <source>
        <dbReference type="EMBL" id="QIM07826.1"/>
    </source>
</evidence>
<sequence>MKVLLGLLLGYSVLILAHELPDLSITQHPPKEELPYWCTYVKNCDFCWDCQNGICKNKITNESILMNSIVNCRVNRDSWGCFYEISVKMPNHHSMECSHPRPYTGNEIFMEKWGGGDYWPIIIRHCCFYLVFSIAFVGYIVFAYYKNLHLNTAMKLLALLCILIWLSQPGLNRPLSIFYMKQNLPRTYTPPIRELEYWCTYGKHCDFCWECRNGICKNKVWDDMSSVQEHSYPMEHCMIHRQCKYIRDGPIFQVECTMQTSDATHLINA</sequence>
<organismHost>
    <name type="scientific">Ornithodoros moubata</name>
    <name type="common">Soft tick</name>
    <name type="synonym">Argasid tick</name>
    <dbReference type="NCBI Taxonomy" id="6938"/>
</organismHost>
<dbReference type="Proteomes" id="UP000501235">
    <property type="component" value="Segment"/>
</dbReference>
<organismHost>
    <name type="scientific">Phacochoerus aethiopicus</name>
    <name type="common">Warthog</name>
    <dbReference type="NCBI Taxonomy" id="85517"/>
</organismHost>
<feature type="transmembrane region" description="Helical" evidence="1">
    <location>
        <begin position="152"/>
        <end position="171"/>
    </location>
</feature>
<evidence type="ECO:0000256" key="1">
    <source>
        <dbReference type="SAM" id="Phobius"/>
    </source>
</evidence>
<organismHost>
    <name type="scientific">Phacochoerus africanus</name>
    <name type="common">Warthog</name>
    <dbReference type="NCBI Taxonomy" id="41426"/>
</organismHost>
<dbReference type="InterPro" id="IPR004848">
    <property type="entry name" value="ASFV_fam_110"/>
</dbReference>
<dbReference type="Pfam" id="PF01639">
    <property type="entry name" value="v110"/>
    <property type="match status" value="2"/>
</dbReference>
<evidence type="ECO:0000313" key="4">
    <source>
        <dbReference type="Proteomes" id="UP000500690"/>
    </source>
</evidence>
<organismHost>
    <name type="scientific">Ornithodoros</name>
    <name type="common">relapsing fever ticks</name>
    <dbReference type="NCBI Taxonomy" id="6937"/>
</organismHost>
<gene>
    <name evidence="3" type="primary">MGF 110-11L</name>
</gene>
<organismHost>
    <name type="scientific">Sus scrofa</name>
    <name type="common">Pig</name>
    <dbReference type="NCBI Taxonomy" id="9823"/>
</organismHost>
<evidence type="ECO:0000313" key="2">
    <source>
        <dbReference type="EMBL" id="QIM06890.1"/>
    </source>
</evidence>
<keyword evidence="1" id="KW-0812">Transmembrane</keyword>
<accession>A0A6G8EV64</accession>
<dbReference type="EMBL" id="MN270970">
    <property type="protein sequence ID" value="QIM06890.1"/>
    <property type="molecule type" value="Genomic_DNA"/>
</dbReference>